<protein>
    <submittedName>
        <fullName evidence="3">Uncharacterized protein</fullName>
    </submittedName>
</protein>
<feature type="region of interest" description="Disordered" evidence="1">
    <location>
        <begin position="101"/>
        <end position="146"/>
    </location>
</feature>
<dbReference type="EMBL" id="CAADFI010000011">
    <property type="protein sequence ID" value="VFJ90775.1"/>
    <property type="molecule type" value="Genomic_DNA"/>
</dbReference>
<evidence type="ECO:0000256" key="1">
    <source>
        <dbReference type="SAM" id="MobiDB-lite"/>
    </source>
</evidence>
<accession>A0A450UE51</accession>
<proteinExistence type="predicted"/>
<evidence type="ECO:0000313" key="3">
    <source>
        <dbReference type="EMBL" id="VFJ90775.1"/>
    </source>
</evidence>
<gene>
    <name evidence="2" type="ORF">BECKH772A_GA0070896_1001029</name>
    <name evidence="3" type="ORF">BECKH772B_GA0070898_1001129</name>
    <name evidence="4" type="ORF">BECKH772C_GA0070978_1000929</name>
</gene>
<name>A0A450UE51_9GAMM</name>
<evidence type="ECO:0000313" key="2">
    <source>
        <dbReference type="EMBL" id="VFJ88663.1"/>
    </source>
</evidence>
<dbReference type="EMBL" id="CAADFG010000010">
    <property type="protein sequence ID" value="VFJ88663.1"/>
    <property type="molecule type" value="Genomic_DNA"/>
</dbReference>
<feature type="region of interest" description="Disordered" evidence="1">
    <location>
        <begin position="1"/>
        <end position="26"/>
    </location>
</feature>
<evidence type="ECO:0000313" key="4">
    <source>
        <dbReference type="EMBL" id="VFJ96911.1"/>
    </source>
</evidence>
<sequence>MRISKQLLEIPARKRRGPQSGDRHSRLRIPKQLLIPGARPSQFMRASLLGREPGPLGVGGRAFHFYPRPAPYPTRYSRNRKSALRITEGMENEDFHALIHPTQSARWHHLPTSRPEPGSKAVERPSSRKASPYPPWPGCRPSSTSYPVCRSQWPFVRRARPR</sequence>
<organism evidence="3">
    <name type="scientific">Candidatus Kentrum eta</name>
    <dbReference type="NCBI Taxonomy" id="2126337"/>
    <lineage>
        <taxon>Bacteria</taxon>
        <taxon>Pseudomonadati</taxon>
        <taxon>Pseudomonadota</taxon>
        <taxon>Gammaproteobacteria</taxon>
        <taxon>Candidatus Kentrum</taxon>
    </lineage>
</organism>
<dbReference type="AlphaFoldDB" id="A0A450UE51"/>
<dbReference type="EMBL" id="CAADFJ010000009">
    <property type="protein sequence ID" value="VFJ96911.1"/>
    <property type="molecule type" value="Genomic_DNA"/>
</dbReference>
<reference evidence="3" key="1">
    <citation type="submission" date="2019-02" db="EMBL/GenBank/DDBJ databases">
        <authorList>
            <person name="Gruber-Vodicka R. H."/>
            <person name="Seah K. B. B."/>
        </authorList>
    </citation>
    <scope>NUCLEOTIDE SEQUENCE</scope>
    <source>
        <strain evidence="4">BECK_SA2B12</strain>
        <strain evidence="2">BECK_SA2B15</strain>
        <strain evidence="3">BECK_SA2B20</strain>
    </source>
</reference>